<evidence type="ECO:0000256" key="1">
    <source>
        <dbReference type="ARBA" id="ARBA00023284"/>
    </source>
</evidence>
<dbReference type="SUPFAM" id="SSF52833">
    <property type="entry name" value="Thioredoxin-like"/>
    <property type="match status" value="1"/>
</dbReference>
<organism evidence="3 4">
    <name type="scientific">Polaribacter sejongensis</name>
    <dbReference type="NCBI Taxonomy" id="985043"/>
    <lineage>
        <taxon>Bacteria</taxon>
        <taxon>Pseudomonadati</taxon>
        <taxon>Bacteroidota</taxon>
        <taxon>Flavobacteriia</taxon>
        <taxon>Flavobacteriales</taxon>
        <taxon>Flavobacteriaceae</taxon>
    </lineage>
</organism>
<dbReference type="AlphaFoldDB" id="A0AAJ1QY77"/>
<evidence type="ECO:0000259" key="2">
    <source>
        <dbReference type="PROSITE" id="PS51352"/>
    </source>
</evidence>
<dbReference type="PANTHER" id="PTHR42852:SF13">
    <property type="entry name" value="PROTEIN DIPZ"/>
    <property type="match status" value="1"/>
</dbReference>
<dbReference type="CDD" id="cd02966">
    <property type="entry name" value="TlpA_like_family"/>
    <property type="match status" value="1"/>
</dbReference>
<dbReference type="PANTHER" id="PTHR42852">
    <property type="entry name" value="THIOL:DISULFIDE INTERCHANGE PROTEIN DSBE"/>
    <property type="match status" value="1"/>
</dbReference>
<dbReference type="InterPro" id="IPR013766">
    <property type="entry name" value="Thioredoxin_domain"/>
</dbReference>
<evidence type="ECO:0000313" key="4">
    <source>
        <dbReference type="Proteomes" id="UP001228636"/>
    </source>
</evidence>
<dbReference type="Pfam" id="PF00578">
    <property type="entry name" value="AhpC-TSA"/>
    <property type="match status" value="1"/>
</dbReference>
<dbReference type="EMBL" id="JAUFQH010000008">
    <property type="protein sequence ID" value="MDN3619997.1"/>
    <property type="molecule type" value="Genomic_DNA"/>
</dbReference>
<dbReference type="GO" id="GO:0016491">
    <property type="term" value="F:oxidoreductase activity"/>
    <property type="evidence" value="ECO:0007669"/>
    <property type="project" value="InterPro"/>
</dbReference>
<sequence length="366" mass="42467">MKKIVITFFLLLLTTNLVSQWKYPEAENIKNDVVITYDVVYERELSDKLKKHPYYKKEIIVAFNKGKILEKSISNRFDYQMSTLLDYDKEKGYSCVVTSTKNAIVSSFGKPKKEVQLKVGETKEILGFPCQVYTTKIKGKTVEILTTKKIGLRFVKNFNVQGFLLKYTSINKYLGPFTVTAKNIIYTKLPSDTYSLKGFTIKTLTEQKEYLESRKVRSNEVKQSAIDKLGELSPKYSVRSIQGNKFKSKDLIGKVVVLNFWFTTCPPCKKELPHLNKLKEKFKGKDVVFIAIALDDEYKIDTFLKRNPFYYDIVEDGRWIAEKFDVKSYPSNIIIDQKGSFQFYKIGYKSDVTASMEYQINKLLKK</sequence>
<dbReference type="PROSITE" id="PS00194">
    <property type="entry name" value="THIOREDOXIN_1"/>
    <property type="match status" value="1"/>
</dbReference>
<comment type="caution">
    <text evidence="3">The sequence shown here is derived from an EMBL/GenBank/DDBJ whole genome shotgun (WGS) entry which is preliminary data.</text>
</comment>
<name>A0AAJ1QY77_9FLAO</name>
<dbReference type="InterPro" id="IPR000866">
    <property type="entry name" value="AhpC/TSA"/>
</dbReference>
<dbReference type="GO" id="GO:0016209">
    <property type="term" value="F:antioxidant activity"/>
    <property type="evidence" value="ECO:0007669"/>
    <property type="project" value="InterPro"/>
</dbReference>
<accession>A0AAJ1QY77</accession>
<protein>
    <submittedName>
        <fullName evidence="3">TlpA disulfide reductase family protein</fullName>
    </submittedName>
</protein>
<evidence type="ECO:0000313" key="3">
    <source>
        <dbReference type="EMBL" id="MDN3619997.1"/>
    </source>
</evidence>
<dbReference type="Proteomes" id="UP001228636">
    <property type="component" value="Unassembled WGS sequence"/>
</dbReference>
<reference evidence="3 4" key="1">
    <citation type="journal article" date="2014" name="Int. J. Syst. Evol. Microbiol.">
        <title>Complete genome sequence of Corynebacterium casei LMG S-19264T (=DSM 44701T), isolated from a smear-ripened cheese.</title>
        <authorList>
            <consortium name="US DOE Joint Genome Institute (JGI-PGF)"/>
            <person name="Walter F."/>
            <person name="Albersmeier A."/>
            <person name="Kalinowski J."/>
            <person name="Ruckert C."/>
        </authorList>
    </citation>
    <scope>NUCLEOTIDE SEQUENCE [LARGE SCALE GENOMIC DNA]</scope>
    <source>
        <strain evidence="3 4">CECT 8670</strain>
    </source>
</reference>
<dbReference type="InterPro" id="IPR050553">
    <property type="entry name" value="Thioredoxin_ResA/DsbE_sf"/>
</dbReference>
<feature type="domain" description="Thioredoxin" evidence="2">
    <location>
        <begin position="227"/>
        <end position="366"/>
    </location>
</feature>
<keyword evidence="1" id="KW-0676">Redox-active center</keyword>
<dbReference type="Gene3D" id="3.40.30.10">
    <property type="entry name" value="Glutaredoxin"/>
    <property type="match status" value="1"/>
</dbReference>
<gene>
    <name evidence="3" type="ORF">QWY81_11085</name>
</gene>
<proteinExistence type="predicted"/>
<dbReference type="PROSITE" id="PS51352">
    <property type="entry name" value="THIOREDOXIN_2"/>
    <property type="match status" value="1"/>
</dbReference>
<dbReference type="RefSeq" id="WP_261972720.1">
    <property type="nucleotide sequence ID" value="NZ_CP103460.1"/>
</dbReference>
<dbReference type="InterPro" id="IPR036249">
    <property type="entry name" value="Thioredoxin-like_sf"/>
</dbReference>
<dbReference type="InterPro" id="IPR017937">
    <property type="entry name" value="Thioredoxin_CS"/>
</dbReference>